<evidence type="ECO:0000259" key="20">
    <source>
        <dbReference type="PROSITE" id="PS51383"/>
    </source>
</evidence>
<feature type="binding site" evidence="18">
    <location>
        <position position="161"/>
    </location>
    <ligand>
        <name>(6S)-NADPHX</name>
        <dbReference type="ChEBI" id="CHEBI:64076"/>
    </ligand>
</feature>
<dbReference type="AlphaFoldDB" id="A0AAW6RLB3"/>
<feature type="binding site" evidence="18">
    <location>
        <position position="128"/>
    </location>
    <ligand>
        <name>K(+)</name>
        <dbReference type="ChEBI" id="CHEBI:29103"/>
    </ligand>
</feature>
<dbReference type="SUPFAM" id="SSF64153">
    <property type="entry name" value="YjeF N-terminal domain-like"/>
    <property type="match status" value="1"/>
</dbReference>
<feature type="binding site" evidence="18">
    <location>
        <begin position="132"/>
        <end position="138"/>
    </location>
    <ligand>
        <name>(6S)-NADPHX</name>
        <dbReference type="ChEBI" id="CHEBI:64076"/>
    </ligand>
</feature>
<organism evidence="22 23">
    <name type="scientific">Ottowia cancrivicina</name>
    <dbReference type="NCBI Taxonomy" id="3040346"/>
    <lineage>
        <taxon>Bacteria</taxon>
        <taxon>Pseudomonadati</taxon>
        <taxon>Pseudomonadota</taxon>
        <taxon>Betaproteobacteria</taxon>
        <taxon>Burkholderiales</taxon>
        <taxon>Comamonadaceae</taxon>
        <taxon>Ottowia</taxon>
    </lineage>
</organism>
<dbReference type="PANTHER" id="PTHR12592">
    <property type="entry name" value="ATP-DEPENDENT (S)-NAD(P)H-HYDRATE DEHYDRATASE FAMILY MEMBER"/>
    <property type="match status" value="1"/>
</dbReference>
<sequence>MFRITRQTPLPLHSVAATRRMEHAAMQVLAAHTLMQRAGLAAARLALALAPHARVIWLACGPGNNGGDGLEAAMHLHAWGMRPVVSWLGEEERLPPDARCSLQRARAAGVLFTDEPPAGLSAQDLCVDALLGIGATRPPEGRMAGWLAHMHASAARVLALDVPTGLNADTGHMAQPLPAPRAERHTLTLLTAKPGLFTAHGRDACGTVWFDDLGAPAALPAGEPPAAWLGAQPAAPVPPAACRPHASHKGCFGDVAVIGGECSAARGTAMTGAAWLAASAALHAGAGRVYVCPLADAGEPAPAAWAALPEPELMLRRFSALELRAITAVCGCGGGQAVQAVLPAVLRACPRLVLDADAINALAASTALQAAVRQRSAEGHATVLTPHPLEAARLLGSSASAVQQDRLAAARTLAARLDAVVVLKGSGTVIAAPGQPPCINPTGNARLATPGTGDVLAGLIGARLAAGAHPWPAACQAAWQHGALADDWPALQSLTAGELARRLRP</sequence>
<dbReference type="InterPro" id="IPR029056">
    <property type="entry name" value="Ribokinase-like"/>
</dbReference>
<keyword evidence="13" id="KW-0511">Multifunctional enzyme</keyword>
<comment type="caution">
    <text evidence="22">The sequence shown here is derived from an EMBL/GenBank/DDBJ whole genome shotgun (WGS) entry which is preliminary data.</text>
</comment>
<keyword evidence="12 17" id="KW-0456">Lyase</keyword>
<dbReference type="GO" id="GO:0046496">
    <property type="term" value="P:nicotinamide nucleotide metabolic process"/>
    <property type="evidence" value="ECO:0007669"/>
    <property type="project" value="UniProtKB-UniRule"/>
</dbReference>
<name>A0AAW6RLB3_9BURK</name>
<dbReference type="HAMAP" id="MF_01966">
    <property type="entry name" value="NADHX_epimerase"/>
    <property type="match status" value="1"/>
</dbReference>
<dbReference type="EMBL" id="JARVII010000001">
    <property type="protein sequence ID" value="MDG9698170.1"/>
    <property type="molecule type" value="Genomic_DNA"/>
</dbReference>
<comment type="catalytic activity">
    <reaction evidence="1 18 19">
        <text>(6R)-NADHX = (6S)-NADHX</text>
        <dbReference type="Rhea" id="RHEA:32215"/>
        <dbReference type="ChEBI" id="CHEBI:64074"/>
        <dbReference type="ChEBI" id="CHEBI:64075"/>
        <dbReference type="EC" id="5.1.99.6"/>
    </reaction>
</comment>
<evidence type="ECO:0000256" key="13">
    <source>
        <dbReference type="ARBA" id="ARBA00023268"/>
    </source>
</evidence>
<evidence type="ECO:0000256" key="19">
    <source>
        <dbReference type="PIRNR" id="PIRNR017184"/>
    </source>
</evidence>
<keyword evidence="6 17" id="KW-0547">Nucleotide-binding</keyword>
<comment type="similarity">
    <text evidence="4 19">In the C-terminal section; belongs to the NnrD/CARKD family.</text>
</comment>
<evidence type="ECO:0000256" key="12">
    <source>
        <dbReference type="ARBA" id="ARBA00023239"/>
    </source>
</evidence>
<dbReference type="PROSITE" id="PS51385">
    <property type="entry name" value="YJEF_N"/>
    <property type="match status" value="1"/>
</dbReference>
<dbReference type="Proteomes" id="UP001237156">
    <property type="component" value="Unassembled WGS sequence"/>
</dbReference>
<evidence type="ECO:0000256" key="5">
    <source>
        <dbReference type="ARBA" id="ARBA00022723"/>
    </source>
</evidence>
<dbReference type="EC" id="5.1.99.6" evidence="19"/>
<dbReference type="HAMAP" id="MF_01965">
    <property type="entry name" value="NADHX_dehydratase"/>
    <property type="match status" value="1"/>
</dbReference>
<evidence type="ECO:0000256" key="18">
    <source>
        <dbReference type="HAMAP-Rule" id="MF_01966"/>
    </source>
</evidence>
<keyword evidence="11 18" id="KW-0413">Isomerase</keyword>
<dbReference type="GO" id="GO:0046872">
    <property type="term" value="F:metal ion binding"/>
    <property type="evidence" value="ECO:0007669"/>
    <property type="project" value="UniProtKB-UniRule"/>
</dbReference>
<comment type="catalytic activity">
    <reaction evidence="15 17 19">
        <text>(6S)-NADHX + ADP = AMP + phosphate + NADH + H(+)</text>
        <dbReference type="Rhea" id="RHEA:32223"/>
        <dbReference type="ChEBI" id="CHEBI:15378"/>
        <dbReference type="ChEBI" id="CHEBI:43474"/>
        <dbReference type="ChEBI" id="CHEBI:57945"/>
        <dbReference type="ChEBI" id="CHEBI:64074"/>
        <dbReference type="ChEBI" id="CHEBI:456215"/>
        <dbReference type="ChEBI" id="CHEBI:456216"/>
        <dbReference type="EC" id="4.2.1.136"/>
    </reaction>
</comment>
<keyword evidence="10 17" id="KW-0520">NAD</keyword>
<feature type="domain" description="YjeF C-terminal" evidence="20">
    <location>
        <begin position="232"/>
        <end position="505"/>
    </location>
</feature>
<comment type="cofactor">
    <cofactor evidence="18 19">
        <name>K(+)</name>
        <dbReference type="ChEBI" id="CHEBI:29103"/>
    </cofactor>
    <text evidence="18 19">Binds 1 potassium ion per subunit.</text>
</comment>
<comment type="similarity">
    <text evidence="18">Belongs to the NnrE/AIBP family.</text>
</comment>
<comment type="function">
    <text evidence="18">Catalyzes the epimerization of the S- and R-forms of NAD(P)HX, a damaged form of NAD(P)H that is a result of enzymatic or heat-dependent hydration. This is a prerequisite for the S-specific NAD(P)H-hydrate dehydratase to allow the repair of both epimers of NAD(P)HX.</text>
</comment>
<feature type="binding site" evidence="18">
    <location>
        <position position="65"/>
    </location>
    <ligand>
        <name>K(+)</name>
        <dbReference type="ChEBI" id="CHEBI:29103"/>
    </ligand>
</feature>
<dbReference type="CDD" id="cd01171">
    <property type="entry name" value="YXKO-related"/>
    <property type="match status" value="1"/>
</dbReference>
<dbReference type="NCBIfam" id="TIGR00197">
    <property type="entry name" value="yjeF_nterm"/>
    <property type="match status" value="1"/>
</dbReference>
<feature type="binding site" evidence="18">
    <location>
        <position position="164"/>
    </location>
    <ligand>
        <name>K(+)</name>
        <dbReference type="ChEBI" id="CHEBI:29103"/>
    </ligand>
</feature>
<evidence type="ECO:0000256" key="11">
    <source>
        <dbReference type="ARBA" id="ARBA00023235"/>
    </source>
</evidence>
<evidence type="ECO:0000256" key="7">
    <source>
        <dbReference type="ARBA" id="ARBA00022840"/>
    </source>
</evidence>
<dbReference type="GO" id="GO:0110051">
    <property type="term" value="P:metabolite repair"/>
    <property type="evidence" value="ECO:0007669"/>
    <property type="project" value="TreeGrafter"/>
</dbReference>
<dbReference type="PROSITE" id="PS51383">
    <property type="entry name" value="YJEF_C_3"/>
    <property type="match status" value="1"/>
</dbReference>
<evidence type="ECO:0000256" key="2">
    <source>
        <dbReference type="ARBA" id="ARBA00000909"/>
    </source>
</evidence>
<dbReference type="InterPro" id="IPR000631">
    <property type="entry name" value="CARKD"/>
</dbReference>
<dbReference type="PIRSF" id="PIRSF017184">
    <property type="entry name" value="Nnr"/>
    <property type="match status" value="1"/>
</dbReference>
<evidence type="ECO:0000256" key="9">
    <source>
        <dbReference type="ARBA" id="ARBA00022958"/>
    </source>
</evidence>
<dbReference type="Gene3D" id="3.40.1190.20">
    <property type="match status" value="1"/>
</dbReference>
<dbReference type="InterPro" id="IPR036652">
    <property type="entry name" value="YjeF_N_dom_sf"/>
</dbReference>
<protein>
    <recommendedName>
        <fullName evidence="19">Bifunctional NAD(P)H-hydrate repair enzyme</fullName>
    </recommendedName>
    <alternativeName>
        <fullName evidence="19">Nicotinamide nucleotide repair protein</fullName>
    </alternativeName>
    <domain>
        <recommendedName>
            <fullName evidence="19">ADP-dependent (S)-NAD(P)H-hydrate dehydratase</fullName>
            <ecNumber evidence="19">4.2.1.136</ecNumber>
        </recommendedName>
        <alternativeName>
            <fullName evidence="19">ADP-dependent NAD(P)HX dehydratase</fullName>
        </alternativeName>
    </domain>
    <domain>
        <recommendedName>
            <fullName evidence="19">NAD(P)H-hydrate epimerase</fullName>
            <ecNumber evidence="19">5.1.99.6</ecNumber>
        </recommendedName>
    </domain>
</protein>
<evidence type="ECO:0000256" key="6">
    <source>
        <dbReference type="ARBA" id="ARBA00022741"/>
    </source>
</evidence>
<feature type="binding site" evidence="17">
    <location>
        <begin position="424"/>
        <end position="428"/>
    </location>
    <ligand>
        <name>AMP</name>
        <dbReference type="ChEBI" id="CHEBI:456215"/>
    </ligand>
</feature>
<evidence type="ECO:0000256" key="17">
    <source>
        <dbReference type="HAMAP-Rule" id="MF_01965"/>
    </source>
</evidence>
<comment type="function">
    <text evidence="14 19">Bifunctional enzyme that catalyzes the epimerization of the S- and R-forms of NAD(P)HX and the dehydration of the S-form of NAD(P)HX at the expense of ADP, which is converted to AMP. This allows the repair of both epimers of NAD(P)HX, a damaged form of NAD(P)H that is a result of enzymatic or heat-dependent hydration.</text>
</comment>
<evidence type="ECO:0000256" key="8">
    <source>
        <dbReference type="ARBA" id="ARBA00022857"/>
    </source>
</evidence>
<feature type="binding site" evidence="17">
    <location>
        <position position="273"/>
    </location>
    <ligand>
        <name>(6S)-NADPHX</name>
        <dbReference type="ChEBI" id="CHEBI:64076"/>
    </ligand>
</feature>
<comment type="function">
    <text evidence="17">Catalyzes the dehydration of the S-form of NAD(P)HX at the expense of ADP, which is converted to AMP. Together with NAD(P)HX epimerase, which catalyzes the epimerization of the S- and R-forms, the enzyme allows the repair of both epimers of NAD(P)HX, a damaged form of NAD(P)H that is a result of enzymatic or heat-dependent hydration.</text>
</comment>
<dbReference type="SUPFAM" id="SSF53613">
    <property type="entry name" value="Ribokinase-like"/>
    <property type="match status" value="1"/>
</dbReference>
<evidence type="ECO:0000256" key="16">
    <source>
        <dbReference type="ARBA" id="ARBA00049209"/>
    </source>
</evidence>
<evidence type="ECO:0000313" key="22">
    <source>
        <dbReference type="EMBL" id="MDG9698170.1"/>
    </source>
</evidence>
<dbReference type="GO" id="GO:0005524">
    <property type="term" value="F:ATP binding"/>
    <property type="evidence" value="ECO:0007669"/>
    <property type="project" value="UniProtKB-UniRule"/>
</dbReference>
<comment type="cofactor">
    <cofactor evidence="17">
        <name>Mg(2+)</name>
        <dbReference type="ChEBI" id="CHEBI:18420"/>
    </cofactor>
</comment>
<dbReference type="GO" id="GO:0052855">
    <property type="term" value="F:ADP-dependent NAD(P)H-hydrate dehydratase activity"/>
    <property type="evidence" value="ECO:0007669"/>
    <property type="project" value="UniProtKB-UniRule"/>
</dbReference>
<evidence type="ECO:0000259" key="21">
    <source>
        <dbReference type="PROSITE" id="PS51385"/>
    </source>
</evidence>
<keyword evidence="9 18" id="KW-0630">Potassium</keyword>
<feature type="binding site" evidence="17">
    <location>
        <position position="331"/>
    </location>
    <ligand>
        <name>(6S)-NADPHX</name>
        <dbReference type="ChEBI" id="CHEBI:64076"/>
    </ligand>
</feature>
<dbReference type="Pfam" id="PF03853">
    <property type="entry name" value="YjeF_N"/>
    <property type="match status" value="1"/>
</dbReference>
<evidence type="ECO:0000256" key="3">
    <source>
        <dbReference type="ARBA" id="ARBA00006001"/>
    </source>
</evidence>
<feature type="binding site" evidence="17">
    <location>
        <position position="387"/>
    </location>
    <ligand>
        <name>(6S)-NADPHX</name>
        <dbReference type="ChEBI" id="CHEBI:64076"/>
    </ligand>
</feature>
<dbReference type="PANTHER" id="PTHR12592:SF0">
    <property type="entry name" value="ATP-DEPENDENT (S)-NAD(P)H-HYDRATE DEHYDRATASE"/>
    <property type="match status" value="1"/>
</dbReference>
<dbReference type="InterPro" id="IPR004443">
    <property type="entry name" value="YjeF_N_dom"/>
</dbReference>
<feature type="binding site" evidence="17">
    <location>
        <position position="454"/>
    </location>
    <ligand>
        <name>(6S)-NADPHX</name>
        <dbReference type="ChEBI" id="CHEBI:64076"/>
    </ligand>
</feature>
<comment type="caution">
    <text evidence="18">Lacks conserved residue(s) required for the propagation of feature annotation.</text>
</comment>
<dbReference type="EC" id="4.2.1.136" evidence="19"/>
<keyword evidence="7 17" id="KW-0067">ATP-binding</keyword>
<evidence type="ECO:0000256" key="14">
    <source>
        <dbReference type="ARBA" id="ARBA00025153"/>
    </source>
</evidence>
<reference evidence="22 23" key="1">
    <citation type="submission" date="2023-04" db="EMBL/GenBank/DDBJ databases">
        <title>Ottowia paracancer sp. nov., isolated from human stomach.</title>
        <authorList>
            <person name="Song Y."/>
        </authorList>
    </citation>
    <scope>NUCLEOTIDE SEQUENCE [LARGE SCALE GENOMIC DNA]</scope>
    <source>
        <strain evidence="22 23">10c7w1</strain>
    </source>
</reference>
<evidence type="ECO:0000256" key="10">
    <source>
        <dbReference type="ARBA" id="ARBA00023027"/>
    </source>
</evidence>
<evidence type="ECO:0000256" key="15">
    <source>
        <dbReference type="ARBA" id="ARBA00048238"/>
    </source>
</evidence>
<accession>A0AAW6RLB3</accession>
<keyword evidence="23" id="KW-1185">Reference proteome</keyword>
<keyword evidence="5 18" id="KW-0479">Metal-binding</keyword>
<comment type="similarity">
    <text evidence="17">Belongs to the NnrD/CARKD family.</text>
</comment>
<comment type="catalytic activity">
    <reaction evidence="2 18 19">
        <text>(6R)-NADPHX = (6S)-NADPHX</text>
        <dbReference type="Rhea" id="RHEA:32227"/>
        <dbReference type="ChEBI" id="CHEBI:64076"/>
        <dbReference type="ChEBI" id="CHEBI:64077"/>
        <dbReference type="EC" id="5.1.99.6"/>
    </reaction>
</comment>
<feature type="binding site" evidence="17">
    <location>
        <position position="453"/>
    </location>
    <ligand>
        <name>AMP</name>
        <dbReference type="ChEBI" id="CHEBI:456215"/>
    </ligand>
</feature>
<dbReference type="NCBIfam" id="TIGR00196">
    <property type="entry name" value="yjeF_cterm"/>
    <property type="match status" value="1"/>
</dbReference>
<feature type="binding site" evidence="18">
    <location>
        <begin position="64"/>
        <end position="68"/>
    </location>
    <ligand>
        <name>(6S)-NADPHX</name>
        <dbReference type="ChEBI" id="CHEBI:64076"/>
    </ligand>
</feature>
<dbReference type="InterPro" id="IPR030677">
    <property type="entry name" value="Nnr"/>
</dbReference>
<dbReference type="Gene3D" id="3.40.50.10260">
    <property type="entry name" value="YjeF N-terminal domain"/>
    <property type="match status" value="1"/>
</dbReference>
<comment type="catalytic activity">
    <reaction evidence="16 17 19">
        <text>(6S)-NADPHX + ADP = AMP + phosphate + NADPH + H(+)</text>
        <dbReference type="Rhea" id="RHEA:32235"/>
        <dbReference type="ChEBI" id="CHEBI:15378"/>
        <dbReference type="ChEBI" id="CHEBI:43474"/>
        <dbReference type="ChEBI" id="CHEBI:57783"/>
        <dbReference type="ChEBI" id="CHEBI:64076"/>
        <dbReference type="ChEBI" id="CHEBI:456215"/>
        <dbReference type="ChEBI" id="CHEBI:456216"/>
        <dbReference type="EC" id="4.2.1.136"/>
    </reaction>
</comment>
<dbReference type="Pfam" id="PF01256">
    <property type="entry name" value="Carb_kinase"/>
    <property type="match status" value="1"/>
</dbReference>
<comment type="subunit">
    <text evidence="17">Homotetramer.</text>
</comment>
<keyword evidence="8 17" id="KW-0521">NADP</keyword>
<proteinExistence type="inferred from homology"/>
<evidence type="ECO:0000256" key="1">
    <source>
        <dbReference type="ARBA" id="ARBA00000013"/>
    </source>
</evidence>
<evidence type="ECO:0000256" key="4">
    <source>
        <dbReference type="ARBA" id="ARBA00009524"/>
    </source>
</evidence>
<feature type="domain" description="YjeF N-terminal" evidence="21">
    <location>
        <begin position="18"/>
        <end position="221"/>
    </location>
</feature>
<dbReference type="RefSeq" id="WP_279523329.1">
    <property type="nucleotide sequence ID" value="NZ_JARVII010000001.1"/>
</dbReference>
<comment type="similarity">
    <text evidence="3 19">In the N-terminal section; belongs to the NnrE/AIBP family.</text>
</comment>
<gene>
    <name evidence="17" type="primary">nnrD</name>
    <name evidence="18" type="synonym">nnrE</name>
    <name evidence="22" type="ORF">QB898_00280</name>
</gene>
<evidence type="ECO:0000313" key="23">
    <source>
        <dbReference type="Proteomes" id="UP001237156"/>
    </source>
</evidence>
<dbReference type="GO" id="GO:0052856">
    <property type="term" value="F:NAD(P)HX epimerase activity"/>
    <property type="evidence" value="ECO:0007669"/>
    <property type="project" value="UniProtKB-UniRule"/>
</dbReference>